<dbReference type="AlphaFoldDB" id="A0A1G2D7X6"/>
<name>A0A1G2D7X6_9BACT</name>
<dbReference type="Proteomes" id="UP000177996">
    <property type="component" value="Unassembled WGS sequence"/>
</dbReference>
<dbReference type="EMBL" id="MHLL01000017">
    <property type="protein sequence ID" value="OGZ09653.1"/>
    <property type="molecule type" value="Genomic_DNA"/>
</dbReference>
<evidence type="ECO:0000313" key="2">
    <source>
        <dbReference type="Proteomes" id="UP000177996"/>
    </source>
</evidence>
<reference evidence="1 2" key="1">
    <citation type="journal article" date="2016" name="Nat. Commun.">
        <title>Thousands of microbial genomes shed light on interconnected biogeochemical processes in an aquifer system.</title>
        <authorList>
            <person name="Anantharaman K."/>
            <person name="Brown C.T."/>
            <person name="Hug L.A."/>
            <person name="Sharon I."/>
            <person name="Castelle C.J."/>
            <person name="Probst A.J."/>
            <person name="Thomas B.C."/>
            <person name="Singh A."/>
            <person name="Wilkins M.J."/>
            <person name="Karaoz U."/>
            <person name="Brodie E.L."/>
            <person name="Williams K.H."/>
            <person name="Hubbard S.S."/>
            <person name="Banfield J.F."/>
        </authorList>
    </citation>
    <scope>NUCLEOTIDE SEQUENCE [LARGE SCALE GENOMIC DNA]</scope>
</reference>
<comment type="caution">
    <text evidence="1">The sequence shown here is derived from an EMBL/GenBank/DDBJ whole genome shotgun (WGS) entry which is preliminary data.</text>
</comment>
<protein>
    <submittedName>
        <fullName evidence="1">Uncharacterized protein</fullName>
    </submittedName>
</protein>
<organism evidence="1 2">
    <name type="scientific">Candidatus Lloydbacteria bacterium RIFCSPHIGHO2_02_FULL_50_13</name>
    <dbReference type="NCBI Taxonomy" id="1798661"/>
    <lineage>
        <taxon>Bacteria</taxon>
        <taxon>Candidatus Lloydiibacteriota</taxon>
    </lineage>
</organism>
<sequence length="304" mass="34196">MAYGPSREKRNLLIREDGYRMAMEWKEGAKKEWPDDPEPPSDKDRLVLYVPGNPQGEEWAISSVRGVLVGRELPGGPMGERFGIVCGKDARRKSQYVNGGGKVQPDWDGTSADRLMDGEDREFARGAMVSESDEELRCPFTPNWNPEKARDHTLWGNRYFLCGLRPITEKVTDVATGETAESIVQRDGVSVADAYFLAITHERLGNFEGQPGETKERCVMPASELLRDLTREERTKNVLPILPYSQKTALALMIICAGEIFGKNMPPAMEEAFEGVLETAREIARTSKYAKHFERVLQEGPWEV</sequence>
<proteinExistence type="predicted"/>
<gene>
    <name evidence="1" type="ORF">A3D65_03050</name>
</gene>
<evidence type="ECO:0000313" key="1">
    <source>
        <dbReference type="EMBL" id="OGZ09653.1"/>
    </source>
</evidence>
<accession>A0A1G2D7X6</accession>